<dbReference type="RefSeq" id="WP_045979337.1">
    <property type="nucleotide sequence ID" value="NZ_JXXY01000006.1"/>
</dbReference>
<evidence type="ECO:0000313" key="3">
    <source>
        <dbReference type="EMBL" id="KJZ01992.1"/>
    </source>
</evidence>
<dbReference type="AlphaFoldDB" id="A0A0F4Q624"/>
<dbReference type="InterPro" id="IPR011010">
    <property type="entry name" value="DNA_brk_join_enz"/>
</dbReference>
<proteinExistence type="predicted"/>
<gene>
    <name evidence="3" type="ORF">TW72_01605</name>
</gene>
<dbReference type="Pfam" id="PF00589">
    <property type="entry name" value="Phage_integrase"/>
    <property type="match status" value="1"/>
</dbReference>
<sequence length="497" mass="56861">MQPNVILSNERLATATFKFSDAEIVYDPYPVSQSGQQLDLTQGKCRLNPERLLLNFDLIPPILREHVKAWVAFACKKYANVTVLNQFNLLKTFVLTGNLNSEVDIRVQIDEQTRDYMESDNPCVGKSVLRTIYGWYVEEGFPFFDEDFFDFYLDTLRFGSDEGKGKDVIMEMANRGPLTTREQRLFREAMSEIDPEELSIIELQGMVALKLGQVLGARDIQVIKLKFADLGINDDKTPYINLPRAKQRGHRNNNQRKKRVITKALFELIESLRSRYSTQLNRPVEAAHFILCNMTTKRGGMPVNLRLRPPTFFLRRRAIQVRLALDFTVTNRRLRKTFCTQLIAKGTPLKVVAELMDHTDLQQLEVYYRHTHHVAKKLDEVLNSAASDVLDAFQGKMISPEKVSQSGQQIFAPTKDQLLHQIGSCGSKTPCRLNPPLSCYGCKSLEAFDDADHKAVVEHFVEETKQTFGEGHAIEILKHEDFLAATQFLRMLERGEI</sequence>
<dbReference type="GO" id="GO:0006310">
    <property type="term" value="P:DNA recombination"/>
    <property type="evidence" value="ECO:0007669"/>
    <property type="project" value="UniProtKB-KW"/>
</dbReference>
<evidence type="ECO:0000313" key="4">
    <source>
        <dbReference type="Proteomes" id="UP000033664"/>
    </source>
</evidence>
<dbReference type="InterPro" id="IPR002104">
    <property type="entry name" value="Integrase_catalytic"/>
</dbReference>
<keyword evidence="4" id="KW-1185">Reference proteome</keyword>
<dbReference type="InterPro" id="IPR013762">
    <property type="entry name" value="Integrase-like_cat_sf"/>
</dbReference>
<dbReference type="GeneID" id="58227178"/>
<dbReference type="OrthoDB" id="8368662at2"/>
<name>A0A0F4Q624_9GAMM</name>
<dbReference type="GO" id="GO:0015074">
    <property type="term" value="P:DNA integration"/>
    <property type="evidence" value="ECO:0007669"/>
    <property type="project" value="InterPro"/>
</dbReference>
<dbReference type="PROSITE" id="PS51898">
    <property type="entry name" value="TYR_RECOMBINASE"/>
    <property type="match status" value="1"/>
</dbReference>
<dbReference type="GO" id="GO:0003677">
    <property type="term" value="F:DNA binding"/>
    <property type="evidence" value="ECO:0007669"/>
    <property type="project" value="InterPro"/>
</dbReference>
<feature type="domain" description="Tyr recombinase" evidence="2">
    <location>
        <begin position="173"/>
        <end position="383"/>
    </location>
</feature>
<evidence type="ECO:0000256" key="1">
    <source>
        <dbReference type="ARBA" id="ARBA00023172"/>
    </source>
</evidence>
<dbReference type="EMBL" id="JXXZ01000002">
    <property type="protein sequence ID" value="KJZ01992.1"/>
    <property type="molecule type" value="Genomic_DNA"/>
</dbReference>
<dbReference type="PATRIC" id="fig|151081.8.peg.1500"/>
<evidence type="ECO:0000259" key="2">
    <source>
        <dbReference type="PROSITE" id="PS51898"/>
    </source>
</evidence>
<reference evidence="3 4" key="1">
    <citation type="journal article" date="2015" name="BMC Genomics">
        <title>Genome mining reveals unlocked bioactive potential of marine Gram-negative bacteria.</title>
        <authorList>
            <person name="Machado H."/>
            <person name="Sonnenschein E.C."/>
            <person name="Melchiorsen J."/>
            <person name="Gram L."/>
        </authorList>
    </citation>
    <scope>NUCLEOTIDE SEQUENCE [LARGE SCALE GENOMIC DNA]</scope>
    <source>
        <strain evidence="3 4">S3137</strain>
    </source>
</reference>
<protein>
    <submittedName>
        <fullName evidence="3">Integrase</fullName>
    </submittedName>
</protein>
<dbReference type="Gene3D" id="1.10.443.10">
    <property type="entry name" value="Intergrase catalytic core"/>
    <property type="match status" value="1"/>
</dbReference>
<keyword evidence="1" id="KW-0233">DNA recombination</keyword>
<dbReference type="Proteomes" id="UP000033664">
    <property type="component" value="Unassembled WGS sequence"/>
</dbReference>
<comment type="caution">
    <text evidence="3">The sequence shown here is derived from an EMBL/GenBank/DDBJ whole genome shotgun (WGS) entry which is preliminary data.</text>
</comment>
<accession>A0A0F4Q624</accession>
<dbReference type="SUPFAM" id="SSF56349">
    <property type="entry name" value="DNA breaking-rejoining enzymes"/>
    <property type="match status" value="1"/>
</dbReference>
<organism evidence="3 4">
    <name type="scientific">Pseudoalteromonas ruthenica</name>
    <dbReference type="NCBI Taxonomy" id="151081"/>
    <lineage>
        <taxon>Bacteria</taxon>
        <taxon>Pseudomonadati</taxon>
        <taxon>Pseudomonadota</taxon>
        <taxon>Gammaproteobacteria</taxon>
        <taxon>Alteromonadales</taxon>
        <taxon>Pseudoalteromonadaceae</taxon>
        <taxon>Pseudoalteromonas</taxon>
    </lineage>
</organism>
<dbReference type="CDD" id="cd00397">
    <property type="entry name" value="DNA_BRE_C"/>
    <property type="match status" value="1"/>
</dbReference>